<reference evidence="2" key="3">
    <citation type="submission" date="2025-09" db="UniProtKB">
        <authorList>
            <consortium name="Ensembl"/>
        </authorList>
    </citation>
    <scope>IDENTIFICATION</scope>
</reference>
<dbReference type="Ensembl" id="ENSCJAT00000122670.1">
    <property type="protein sequence ID" value="ENSCJAP00000087592.1"/>
    <property type="gene ID" value="ENSCJAG00000080277.1"/>
</dbReference>
<name>A0A8I4A1V2_CALJA</name>
<keyword evidence="3" id="KW-1185">Reference proteome</keyword>
<keyword evidence="1" id="KW-0732">Signal</keyword>
<reference evidence="2 3" key="1">
    <citation type="submission" date="2009-03" db="EMBL/GenBank/DDBJ databases">
        <authorList>
            <person name="Warren W."/>
            <person name="Ye L."/>
            <person name="Minx P."/>
            <person name="Worley K."/>
            <person name="Gibbs R."/>
            <person name="Wilson R.K."/>
        </authorList>
    </citation>
    <scope>NUCLEOTIDE SEQUENCE [LARGE SCALE GENOMIC DNA]</scope>
</reference>
<dbReference type="GeneTree" id="ENSGT01120000271815"/>
<dbReference type="Proteomes" id="UP000008225">
    <property type="component" value="Chromosome X"/>
</dbReference>
<dbReference type="AlphaFoldDB" id="A0A8I4A1V2"/>
<dbReference type="PANTHER" id="PTHR12138">
    <property type="entry name" value="PRIMATE-EXPANDED PROTEIN FAMILY"/>
    <property type="match status" value="1"/>
</dbReference>
<reference evidence="2" key="2">
    <citation type="submission" date="2025-08" db="UniProtKB">
        <authorList>
            <consortium name="Ensembl"/>
        </authorList>
    </citation>
    <scope>IDENTIFICATION</scope>
</reference>
<evidence type="ECO:0000313" key="2">
    <source>
        <dbReference type="Ensembl" id="ENSCJAP00000087592.1"/>
    </source>
</evidence>
<feature type="signal peptide" evidence="1">
    <location>
        <begin position="1"/>
        <end position="23"/>
    </location>
</feature>
<evidence type="ECO:0000313" key="3">
    <source>
        <dbReference type="Proteomes" id="UP000008225"/>
    </source>
</evidence>
<dbReference type="PRINTS" id="PR02045">
    <property type="entry name" value="F138DOMAIN"/>
</dbReference>
<sequence length="264" mass="28674">SISTLAQGLSFLFFSFFLKWSLTLSPRLECSGGILAHCNLCLPGSSNFPISASQVAGTTGTCHHAWLIFVFLVETGFYHIGQAGLNLLTSGDPPTSASQSVVIIGVSHCTQPHLNFLSFFLFFRWSLTLSPRLECSDAISAHCNLHLPGSSHSPASASRVAGITGTRQHAWLIFVFLVETGFCHVGQAGVELLTSGDLPASASQNTGITAVSHHAQALFKFFLFLSHSVTQAVVQWCELYSLQPPPPRLKPFSHLSLLSRWDYR</sequence>
<dbReference type="PANTHER" id="PTHR12138:SF155">
    <property type="entry name" value="DOWN SYNDROME CRITICAL REGION PROTEIN 8"/>
    <property type="match status" value="1"/>
</dbReference>
<evidence type="ECO:0000256" key="1">
    <source>
        <dbReference type="SAM" id="SignalP"/>
    </source>
</evidence>
<proteinExistence type="predicted"/>
<protein>
    <submittedName>
        <fullName evidence="2">Uncharacterized protein</fullName>
    </submittedName>
</protein>
<organism evidence="2 3">
    <name type="scientific">Callithrix jacchus</name>
    <name type="common">White-tufted-ear marmoset</name>
    <name type="synonym">Simia Jacchus</name>
    <dbReference type="NCBI Taxonomy" id="9483"/>
    <lineage>
        <taxon>Eukaryota</taxon>
        <taxon>Metazoa</taxon>
        <taxon>Chordata</taxon>
        <taxon>Craniata</taxon>
        <taxon>Vertebrata</taxon>
        <taxon>Euteleostomi</taxon>
        <taxon>Mammalia</taxon>
        <taxon>Eutheria</taxon>
        <taxon>Euarchontoglires</taxon>
        <taxon>Primates</taxon>
        <taxon>Haplorrhini</taxon>
        <taxon>Platyrrhini</taxon>
        <taxon>Cebidae</taxon>
        <taxon>Callitrichinae</taxon>
        <taxon>Callithrix</taxon>
        <taxon>Callithrix</taxon>
    </lineage>
</organism>
<accession>A0A8I4A1V2</accession>
<feature type="chain" id="PRO_5035151776" evidence="1">
    <location>
        <begin position="24"/>
        <end position="264"/>
    </location>
</feature>